<gene>
    <name evidence="2" type="ORF">BDV33DRAFT_185401</name>
</gene>
<reference evidence="2 3" key="1">
    <citation type="submission" date="2019-04" db="EMBL/GenBank/DDBJ databases">
        <title>Fungal friends and foes A comparative genomics study of 23 Aspergillus species from section Flavi.</title>
        <authorList>
            <consortium name="DOE Joint Genome Institute"/>
            <person name="Kjaerbolling I."/>
            <person name="Vesth T.C."/>
            <person name="Frisvad J.C."/>
            <person name="Nybo J.L."/>
            <person name="Theobald S."/>
            <person name="Kildgaard S."/>
            <person name="Petersen T.I."/>
            <person name="Kuo A."/>
            <person name="Sato A."/>
            <person name="Lyhne E.K."/>
            <person name="Kogle M.E."/>
            <person name="Wiebenga A."/>
            <person name="Kun R.S."/>
            <person name="Lubbers R.J."/>
            <person name="Makela M.R."/>
            <person name="Barry K."/>
            <person name="Chovatia M."/>
            <person name="Clum A."/>
            <person name="Daum C."/>
            <person name="Haridas S."/>
            <person name="He G."/>
            <person name="LaButti K."/>
            <person name="Lipzen A."/>
            <person name="Mondo S."/>
            <person name="Pangilinan J."/>
            <person name="Riley R."/>
            <person name="Salamov A."/>
            <person name="Simmons B.A."/>
            <person name="Magnuson J.K."/>
            <person name="Henrissat B."/>
            <person name="Mortensen U.H."/>
            <person name="Larsen T.O."/>
            <person name="De vries R.P."/>
            <person name="Grigoriev I.V."/>
            <person name="Machida M."/>
            <person name="Baker S.E."/>
            <person name="Andersen M.R."/>
        </authorList>
    </citation>
    <scope>NUCLEOTIDE SEQUENCE [LARGE SCALE GENOMIC DNA]</scope>
    <source>
        <strain evidence="2 3">CBS 126849</strain>
    </source>
</reference>
<proteinExistence type="predicted"/>
<name>A0A5N6E6D0_9EURO</name>
<sequence>MPCTPCCLRGAPRECVYTDEGRRSYVIQSDLVKELTEECMQLENRLAELETLSSTSMEHPKGP</sequence>
<dbReference type="Proteomes" id="UP000326799">
    <property type="component" value="Unassembled WGS sequence"/>
</dbReference>
<evidence type="ECO:0000256" key="1">
    <source>
        <dbReference type="SAM" id="Coils"/>
    </source>
</evidence>
<protein>
    <submittedName>
        <fullName evidence="2">Uncharacterized protein</fullName>
    </submittedName>
</protein>
<evidence type="ECO:0000313" key="2">
    <source>
        <dbReference type="EMBL" id="KAB8213126.1"/>
    </source>
</evidence>
<accession>A0A5N6E6D0</accession>
<organism evidence="2 3">
    <name type="scientific">Aspergillus novoparasiticus</name>
    <dbReference type="NCBI Taxonomy" id="986946"/>
    <lineage>
        <taxon>Eukaryota</taxon>
        <taxon>Fungi</taxon>
        <taxon>Dikarya</taxon>
        <taxon>Ascomycota</taxon>
        <taxon>Pezizomycotina</taxon>
        <taxon>Eurotiomycetes</taxon>
        <taxon>Eurotiomycetidae</taxon>
        <taxon>Eurotiales</taxon>
        <taxon>Aspergillaceae</taxon>
        <taxon>Aspergillus</taxon>
        <taxon>Aspergillus subgen. Circumdati</taxon>
    </lineage>
</organism>
<evidence type="ECO:0000313" key="3">
    <source>
        <dbReference type="Proteomes" id="UP000326799"/>
    </source>
</evidence>
<dbReference type="AlphaFoldDB" id="A0A5N6E6D0"/>
<keyword evidence="1" id="KW-0175">Coiled coil</keyword>
<keyword evidence="3" id="KW-1185">Reference proteome</keyword>
<feature type="coiled-coil region" evidence="1">
    <location>
        <begin position="25"/>
        <end position="52"/>
    </location>
</feature>
<feature type="non-terminal residue" evidence="2">
    <location>
        <position position="63"/>
    </location>
</feature>
<dbReference type="EMBL" id="ML733695">
    <property type="protein sequence ID" value="KAB8213126.1"/>
    <property type="molecule type" value="Genomic_DNA"/>
</dbReference>